<dbReference type="Proteomes" id="UP001501476">
    <property type="component" value="Unassembled WGS sequence"/>
</dbReference>
<gene>
    <name evidence="1" type="ORF">GCM10008964_26660</name>
</gene>
<dbReference type="EMBL" id="BAAADG010000018">
    <property type="protein sequence ID" value="GAA0234015.1"/>
    <property type="molecule type" value="Genomic_DNA"/>
</dbReference>
<organism evidence="1 2">
    <name type="scientific">Methylophaga marina</name>
    <dbReference type="NCBI Taxonomy" id="45495"/>
    <lineage>
        <taxon>Bacteria</taxon>
        <taxon>Pseudomonadati</taxon>
        <taxon>Pseudomonadota</taxon>
        <taxon>Gammaproteobacteria</taxon>
        <taxon>Thiotrichales</taxon>
        <taxon>Piscirickettsiaceae</taxon>
        <taxon>Methylophaga</taxon>
    </lineage>
</organism>
<evidence type="ECO:0008006" key="3">
    <source>
        <dbReference type="Google" id="ProtNLM"/>
    </source>
</evidence>
<comment type="caution">
    <text evidence="1">The sequence shown here is derived from an EMBL/GenBank/DDBJ whole genome shotgun (WGS) entry which is preliminary data.</text>
</comment>
<protein>
    <recommendedName>
        <fullName evidence="3">CheW-like domain-containing protein</fullName>
    </recommendedName>
</protein>
<name>A0ABP3DJ36_9GAMM</name>
<evidence type="ECO:0000313" key="2">
    <source>
        <dbReference type="Proteomes" id="UP001501476"/>
    </source>
</evidence>
<dbReference type="RefSeq" id="WP_289244092.1">
    <property type="nucleotide sequence ID" value="NZ_BAAADG010000018.1"/>
</dbReference>
<proteinExistence type="predicted"/>
<keyword evidence="2" id="KW-1185">Reference proteome</keyword>
<accession>A0ABP3DJ36</accession>
<reference evidence="2" key="1">
    <citation type="journal article" date="2019" name="Int. J. Syst. Evol. Microbiol.">
        <title>The Global Catalogue of Microorganisms (GCM) 10K type strain sequencing project: providing services to taxonomists for standard genome sequencing and annotation.</title>
        <authorList>
            <consortium name="The Broad Institute Genomics Platform"/>
            <consortium name="The Broad Institute Genome Sequencing Center for Infectious Disease"/>
            <person name="Wu L."/>
            <person name="Ma J."/>
        </authorList>
    </citation>
    <scope>NUCLEOTIDE SEQUENCE [LARGE SCALE GENOMIC DNA]</scope>
    <source>
        <strain evidence="2">JCM 6886</strain>
    </source>
</reference>
<sequence>MSDMEKPAQAQFVHCMLIPLQKHYLLLPNSTITEVLPKATIKQAATKMTPWLEWVEWQQKKLAVVDLETLLKQNIETLYPANKLCIIEGINADADIGYYAIPCTGSPQLITLNASALKMTHDQNNSDYLYCQIKVGNKVAFIPNLDTLEIAIKNANLSAKND</sequence>
<evidence type="ECO:0000313" key="1">
    <source>
        <dbReference type="EMBL" id="GAA0234015.1"/>
    </source>
</evidence>